<reference evidence="1 2" key="1">
    <citation type="submission" date="2018-07" db="EMBL/GenBank/DDBJ databases">
        <title>Genome sequencing of rice bacterial endophytes.</title>
        <authorList>
            <person name="Venturi V."/>
        </authorList>
    </citation>
    <scope>NUCLEOTIDE SEQUENCE [LARGE SCALE GENOMIC DNA]</scope>
    <source>
        <strain evidence="1 2">E2333</strain>
    </source>
</reference>
<dbReference type="EMBL" id="QRAV01000004">
    <property type="protein sequence ID" value="RDL22235.1"/>
    <property type="molecule type" value="Genomic_DNA"/>
</dbReference>
<comment type="caution">
    <text evidence="1">The sequence shown here is derived from an EMBL/GenBank/DDBJ whole genome shotgun (WGS) entry which is preliminary data.</text>
</comment>
<sequence length="379" mass="42472">MTMIAGYKLKVGAFLQADILLTSPDMWMNSSPIPSFHAKDGEPGLNGRVVMGLCQKILLVNERFAVAFAGNVNDIQVVGRLIDQLIKVDPQLSGKRFIEAFLADKLLRKAEVSIIALSIEGDEISISNVDAEFGGGNDHFELWVGGSGGKYIVEYFEKFSPDNFDVPEGDVVALGTCMALRQFALHLISEFEGRFESETIKMLCGGGYEVLAYYGGQFQKISDVVYAFADAEIDAEGILQIDFPKFLMKSTYDEDELMIRSVEIKYDEDEDEHLACNDQTFIIAPITRYHELAVRSNCNAIKFVGEFLCFLIKVKLQGESFIIPIVRKYRSKIFFLGEAFAATVGHYGVQIIYMDDFRELVTAQVFEHMRELKLQSGLT</sequence>
<dbReference type="RefSeq" id="WP_076964219.1">
    <property type="nucleotide sequence ID" value="NZ_QRAV01000004.1"/>
</dbReference>
<evidence type="ECO:0000313" key="1">
    <source>
        <dbReference type="EMBL" id="RDL22235.1"/>
    </source>
</evidence>
<accession>A0A370SR58</accession>
<organism evidence="1 2">
    <name type="scientific">Pseudomonas jessenii</name>
    <dbReference type="NCBI Taxonomy" id="77298"/>
    <lineage>
        <taxon>Bacteria</taxon>
        <taxon>Pseudomonadati</taxon>
        <taxon>Pseudomonadota</taxon>
        <taxon>Gammaproteobacteria</taxon>
        <taxon>Pseudomonadales</taxon>
        <taxon>Pseudomonadaceae</taxon>
        <taxon>Pseudomonas</taxon>
    </lineage>
</organism>
<dbReference type="InterPro" id="IPR029055">
    <property type="entry name" value="Ntn_hydrolases_N"/>
</dbReference>
<dbReference type="GeneID" id="70103436"/>
<dbReference type="AlphaFoldDB" id="A0A370SR58"/>
<gene>
    <name evidence="1" type="ORF">DEU51_104188</name>
</gene>
<dbReference type="SUPFAM" id="SSF56235">
    <property type="entry name" value="N-terminal nucleophile aminohydrolases (Ntn hydrolases)"/>
    <property type="match status" value="1"/>
</dbReference>
<proteinExistence type="predicted"/>
<evidence type="ECO:0000313" key="2">
    <source>
        <dbReference type="Proteomes" id="UP000255365"/>
    </source>
</evidence>
<protein>
    <submittedName>
        <fullName evidence="1">Uncharacterized protein</fullName>
    </submittedName>
</protein>
<dbReference type="Proteomes" id="UP000255365">
    <property type="component" value="Unassembled WGS sequence"/>
</dbReference>
<name>A0A370SR58_PSEJE</name>